<dbReference type="Proteomes" id="UP000692954">
    <property type="component" value="Unassembled WGS sequence"/>
</dbReference>
<sequence length="491" mass="58371">MNSARDKINKFQQDLMVDKNVAINTLSHYNIKEISELSWQLNQELQRFQQEIQQQISENSILKDIVKKILDLLTTNYTNQEFEKLCQGDKITFENIKNRYKKPQKLDEKPNEKLNEKPNEKLNEKLNFEKPNEKLNEKLNEKPDEKLQQKYDELFQNYKGLFSRNLKFYEDHKAIIEAQQCYINSLKNEQEKFRKQVFDYQNCISDILNTQSYEINIYPGYENLCNQINDYLKKIKVQSQDIKTSVDNIQKIQKQTNEDQKKLEEDISNIINLINEVQKISKQCSNIMQNNILQNDEKMEMEYKKISAFIQLNSKVFERFQILLNHLLRNSKELEAKNKSLSEQLMKSKNEVLQEKSKYLQTLQNFQQNYNGSKNQNQAISIKIPTYYNLFKEFSGFVLTLFEQLPQIKQSNVFKDQLINYYNNINPAPKDITEIQAKIAIFQKLLENLQNQITLQNNITQPLNNSIQFVKKYLKLPDLDKLTENDIFVAI</sequence>
<gene>
    <name evidence="2" type="ORF">PSON_ATCC_30995.1.T1460041</name>
</gene>
<feature type="coiled-coil region" evidence="1">
    <location>
        <begin position="317"/>
        <end position="369"/>
    </location>
</feature>
<dbReference type="AlphaFoldDB" id="A0A8S1RA99"/>
<name>A0A8S1RA99_9CILI</name>
<protein>
    <submittedName>
        <fullName evidence="2">Uncharacterized protein</fullName>
    </submittedName>
</protein>
<evidence type="ECO:0000313" key="3">
    <source>
        <dbReference type="Proteomes" id="UP000692954"/>
    </source>
</evidence>
<keyword evidence="3" id="KW-1185">Reference proteome</keyword>
<reference evidence="2" key="1">
    <citation type="submission" date="2021-01" db="EMBL/GenBank/DDBJ databases">
        <authorList>
            <consortium name="Genoscope - CEA"/>
            <person name="William W."/>
        </authorList>
    </citation>
    <scope>NUCLEOTIDE SEQUENCE</scope>
</reference>
<evidence type="ECO:0000313" key="2">
    <source>
        <dbReference type="EMBL" id="CAD8123615.1"/>
    </source>
</evidence>
<feature type="coiled-coil region" evidence="1">
    <location>
        <begin position="31"/>
        <end position="58"/>
    </location>
</feature>
<proteinExistence type="predicted"/>
<keyword evidence="1" id="KW-0175">Coiled coil</keyword>
<dbReference type="EMBL" id="CAJJDN010000146">
    <property type="protein sequence ID" value="CAD8123615.1"/>
    <property type="molecule type" value="Genomic_DNA"/>
</dbReference>
<comment type="caution">
    <text evidence="2">The sequence shown here is derived from an EMBL/GenBank/DDBJ whole genome shotgun (WGS) entry which is preliminary data.</text>
</comment>
<organism evidence="2 3">
    <name type="scientific">Paramecium sonneborni</name>
    <dbReference type="NCBI Taxonomy" id="65129"/>
    <lineage>
        <taxon>Eukaryota</taxon>
        <taxon>Sar</taxon>
        <taxon>Alveolata</taxon>
        <taxon>Ciliophora</taxon>
        <taxon>Intramacronucleata</taxon>
        <taxon>Oligohymenophorea</taxon>
        <taxon>Peniculida</taxon>
        <taxon>Parameciidae</taxon>
        <taxon>Paramecium</taxon>
    </lineage>
</organism>
<evidence type="ECO:0000256" key="1">
    <source>
        <dbReference type="SAM" id="Coils"/>
    </source>
</evidence>
<accession>A0A8S1RA99</accession>